<comment type="caution">
    <text evidence="3">The sequence shown here is derived from an EMBL/GenBank/DDBJ whole genome shotgun (WGS) entry which is preliminary data.</text>
</comment>
<evidence type="ECO:0000313" key="4">
    <source>
        <dbReference type="Proteomes" id="UP000245207"/>
    </source>
</evidence>
<dbReference type="Pfam" id="PF07734">
    <property type="entry name" value="FBA_1"/>
    <property type="match status" value="1"/>
</dbReference>
<gene>
    <name evidence="3" type="ORF">CTI12_AA163590</name>
</gene>
<evidence type="ECO:0000256" key="1">
    <source>
        <dbReference type="SAM" id="MobiDB-lite"/>
    </source>
</evidence>
<dbReference type="Pfam" id="PF00646">
    <property type="entry name" value="F-box"/>
    <property type="match status" value="1"/>
</dbReference>
<dbReference type="Proteomes" id="UP000245207">
    <property type="component" value="Unassembled WGS sequence"/>
</dbReference>
<dbReference type="CDD" id="cd22157">
    <property type="entry name" value="F-box_AtFBW1-like"/>
    <property type="match status" value="1"/>
</dbReference>
<dbReference type="InterPro" id="IPR006527">
    <property type="entry name" value="F-box-assoc_dom_typ1"/>
</dbReference>
<dbReference type="Gene3D" id="1.20.1280.50">
    <property type="match status" value="1"/>
</dbReference>
<dbReference type="SUPFAM" id="SSF81383">
    <property type="entry name" value="F-box domain"/>
    <property type="match status" value="1"/>
</dbReference>
<dbReference type="InterPro" id="IPR036047">
    <property type="entry name" value="F-box-like_dom_sf"/>
</dbReference>
<dbReference type="PROSITE" id="PS50181">
    <property type="entry name" value="FBOX"/>
    <property type="match status" value="1"/>
</dbReference>
<dbReference type="PANTHER" id="PTHR31672:SF13">
    <property type="entry name" value="F-BOX PROTEIN CPR30-LIKE"/>
    <property type="match status" value="1"/>
</dbReference>
<proteinExistence type="predicted"/>
<dbReference type="AlphaFoldDB" id="A0A2U1PDZ2"/>
<dbReference type="STRING" id="35608.A0A2U1PDZ2"/>
<dbReference type="EMBL" id="PKPP01001283">
    <property type="protein sequence ID" value="PWA83991.1"/>
    <property type="molecule type" value="Genomic_DNA"/>
</dbReference>
<protein>
    <submittedName>
        <fullName evidence="3">F-box associated domain, type 1</fullName>
    </submittedName>
</protein>
<dbReference type="NCBIfam" id="TIGR01640">
    <property type="entry name" value="F_box_assoc_1"/>
    <property type="match status" value="1"/>
</dbReference>
<evidence type="ECO:0000259" key="2">
    <source>
        <dbReference type="PROSITE" id="PS50181"/>
    </source>
</evidence>
<keyword evidence="4" id="KW-1185">Reference proteome</keyword>
<organism evidence="3 4">
    <name type="scientific">Artemisia annua</name>
    <name type="common">Sweet wormwood</name>
    <dbReference type="NCBI Taxonomy" id="35608"/>
    <lineage>
        <taxon>Eukaryota</taxon>
        <taxon>Viridiplantae</taxon>
        <taxon>Streptophyta</taxon>
        <taxon>Embryophyta</taxon>
        <taxon>Tracheophyta</taxon>
        <taxon>Spermatophyta</taxon>
        <taxon>Magnoliopsida</taxon>
        <taxon>eudicotyledons</taxon>
        <taxon>Gunneridae</taxon>
        <taxon>Pentapetalae</taxon>
        <taxon>asterids</taxon>
        <taxon>campanulids</taxon>
        <taxon>Asterales</taxon>
        <taxon>Asteraceae</taxon>
        <taxon>Asteroideae</taxon>
        <taxon>Anthemideae</taxon>
        <taxon>Artemisiinae</taxon>
        <taxon>Artemisia</taxon>
    </lineage>
</organism>
<feature type="region of interest" description="Disordered" evidence="1">
    <location>
        <begin position="404"/>
        <end position="426"/>
    </location>
</feature>
<name>A0A2U1PDZ2_ARTAN</name>
<reference evidence="3 4" key="1">
    <citation type="journal article" date="2018" name="Mol. Plant">
        <title>The genome of Artemisia annua provides insight into the evolution of Asteraceae family and artemisinin biosynthesis.</title>
        <authorList>
            <person name="Shen Q."/>
            <person name="Zhang L."/>
            <person name="Liao Z."/>
            <person name="Wang S."/>
            <person name="Yan T."/>
            <person name="Shi P."/>
            <person name="Liu M."/>
            <person name="Fu X."/>
            <person name="Pan Q."/>
            <person name="Wang Y."/>
            <person name="Lv Z."/>
            <person name="Lu X."/>
            <person name="Zhang F."/>
            <person name="Jiang W."/>
            <person name="Ma Y."/>
            <person name="Chen M."/>
            <person name="Hao X."/>
            <person name="Li L."/>
            <person name="Tang Y."/>
            <person name="Lv G."/>
            <person name="Zhou Y."/>
            <person name="Sun X."/>
            <person name="Brodelius P.E."/>
            <person name="Rose J.K.C."/>
            <person name="Tang K."/>
        </authorList>
    </citation>
    <scope>NUCLEOTIDE SEQUENCE [LARGE SCALE GENOMIC DNA]</scope>
    <source>
        <strain evidence="4">cv. Huhao1</strain>
        <tissue evidence="3">Leaf</tissue>
    </source>
</reference>
<dbReference type="InterPro" id="IPR050796">
    <property type="entry name" value="SCF_F-box_component"/>
</dbReference>
<accession>A0A2U1PDZ2</accession>
<dbReference type="InterPro" id="IPR017451">
    <property type="entry name" value="F-box-assoc_interact_dom"/>
</dbReference>
<dbReference type="OrthoDB" id="1845276at2759"/>
<dbReference type="PANTHER" id="PTHR31672">
    <property type="entry name" value="BNACNNG10540D PROTEIN"/>
    <property type="match status" value="1"/>
</dbReference>
<feature type="domain" description="F-box" evidence="2">
    <location>
        <begin position="5"/>
        <end position="51"/>
    </location>
</feature>
<sequence>MSSLSPSIEDLPGNVMADVLSRLPVKKIIHCKCVCKNWRELVSDSYFVSRHLSRSPPGIMIVHNREPQMYSDSEEDMSSPKEPGILKWVEIRDEFGNTHLHRDLVMSFNLNLTPTFRNSNVLQVGSVNGLVCLWQYQNNNDNTYICNPITREYMSLPRQKYYKKGRTDIVYGFGVGLLTKAYKVIRIFQGDKPPKPASSRPRLLEAEVYTLGTGKWRHLGHVFYWLEKFHGPFLNGCVHWIVLDEDSPEKLYAFDIDNETFQLFPSPPCEDWDRIRVQSLGVLNGFLSQSDTTDWEFTIWVMKEYGVKRSWHKEVVIRQNIAEPRDWWMHGHVFLIECLKDGTIFMLFEDGGLLVYLPQKKSIEEKPLLKPFFTGIAYRPSFLKLQTFESETVHVLESSRCLRGGMSRPSGRRTPSIITTERDNKM</sequence>
<dbReference type="InterPro" id="IPR001810">
    <property type="entry name" value="F-box_dom"/>
</dbReference>
<dbReference type="SMART" id="SM00256">
    <property type="entry name" value="FBOX"/>
    <property type="match status" value="1"/>
</dbReference>
<evidence type="ECO:0000313" key="3">
    <source>
        <dbReference type="EMBL" id="PWA83991.1"/>
    </source>
</evidence>